<dbReference type="InterPro" id="IPR038444">
    <property type="entry name" value="DUF465_sf"/>
</dbReference>
<organism evidence="1 2">
    <name type="scientific">Histidinibacterium aquaticum</name>
    <dbReference type="NCBI Taxonomy" id="2613962"/>
    <lineage>
        <taxon>Bacteria</taxon>
        <taxon>Pseudomonadati</taxon>
        <taxon>Pseudomonadota</taxon>
        <taxon>Alphaproteobacteria</taxon>
        <taxon>Rhodobacterales</taxon>
        <taxon>Paracoccaceae</taxon>
        <taxon>Histidinibacterium</taxon>
    </lineage>
</organism>
<keyword evidence="2" id="KW-1185">Reference proteome</keyword>
<dbReference type="Proteomes" id="UP000326554">
    <property type="component" value="Unassembled WGS sequence"/>
</dbReference>
<gene>
    <name evidence="1" type="ORF">F3S47_01275</name>
</gene>
<dbReference type="RefSeq" id="WP_150443413.1">
    <property type="nucleotide sequence ID" value="NZ_VYQE01000001.1"/>
</dbReference>
<evidence type="ECO:0000313" key="2">
    <source>
        <dbReference type="Proteomes" id="UP000326554"/>
    </source>
</evidence>
<name>A0A5J5GQU2_9RHOB</name>
<accession>A0A5J5GQU2</accession>
<dbReference type="Gene3D" id="6.10.280.50">
    <property type="match status" value="1"/>
</dbReference>
<dbReference type="AlphaFoldDB" id="A0A5J5GQU2"/>
<dbReference type="InterPro" id="IPR007420">
    <property type="entry name" value="DUF465"/>
</dbReference>
<evidence type="ECO:0000313" key="1">
    <source>
        <dbReference type="EMBL" id="KAA9009928.1"/>
    </source>
</evidence>
<protein>
    <submittedName>
        <fullName evidence="1">DUF465 domain-containing protein</fullName>
    </submittedName>
</protein>
<proteinExistence type="predicted"/>
<comment type="caution">
    <text evidence="1">The sequence shown here is derived from an EMBL/GenBank/DDBJ whole genome shotgun (WGS) entry which is preliminary data.</text>
</comment>
<reference evidence="1 2" key="1">
    <citation type="submission" date="2019-09" db="EMBL/GenBank/DDBJ databases">
        <authorList>
            <person name="Park J.-S."/>
            <person name="Choi H.-J."/>
        </authorList>
    </citation>
    <scope>NUCLEOTIDE SEQUENCE [LARGE SCALE GENOMIC DNA]</scope>
    <source>
        <strain evidence="1 2">176SS1-4</strain>
    </source>
</reference>
<dbReference type="Pfam" id="PF04325">
    <property type="entry name" value="DUF465"/>
    <property type="match status" value="1"/>
</dbReference>
<sequence>MSNTPHELTDDFPGREDDIRALRATDPHFAQLADRYHAVNREVHRAETDVEPVSDEHMTELRKERMRLKDEIAALLAAKAGPRAPGRVGEVS</sequence>
<dbReference type="EMBL" id="VYQE01000001">
    <property type="protein sequence ID" value="KAA9009928.1"/>
    <property type="molecule type" value="Genomic_DNA"/>
</dbReference>